<protein>
    <submittedName>
        <fullName evidence="1">Uncharacterized protein</fullName>
    </submittedName>
</protein>
<keyword evidence="2" id="KW-1185">Reference proteome</keyword>
<name>A0ABP8ZCH3_9ACTN</name>
<sequence length="74" mass="7647">MPEAASKRRSKSCAASSAMRARFNQTAASATTSVMRPLPVIVGVLEAGPPLPASNTFPPSADFAIPPATEIDAY</sequence>
<dbReference type="EMBL" id="BAABIE010000011">
    <property type="protein sequence ID" value="GAA4752683.1"/>
    <property type="molecule type" value="Genomic_DNA"/>
</dbReference>
<reference evidence="2" key="1">
    <citation type="journal article" date="2019" name="Int. J. Syst. Evol. Microbiol.">
        <title>The Global Catalogue of Microorganisms (GCM) 10K type strain sequencing project: providing services to taxonomists for standard genome sequencing and annotation.</title>
        <authorList>
            <consortium name="The Broad Institute Genomics Platform"/>
            <consortium name="The Broad Institute Genome Sequencing Center for Infectious Disease"/>
            <person name="Wu L."/>
            <person name="Ma J."/>
        </authorList>
    </citation>
    <scope>NUCLEOTIDE SEQUENCE [LARGE SCALE GENOMIC DNA]</scope>
    <source>
        <strain evidence="2">JCM 18077</strain>
    </source>
</reference>
<evidence type="ECO:0000313" key="1">
    <source>
        <dbReference type="EMBL" id="GAA4752683.1"/>
    </source>
</evidence>
<accession>A0ABP8ZCH3</accession>
<proteinExistence type="predicted"/>
<comment type="caution">
    <text evidence="1">The sequence shown here is derived from an EMBL/GenBank/DDBJ whole genome shotgun (WGS) entry which is preliminary data.</text>
</comment>
<evidence type="ECO:0000313" key="2">
    <source>
        <dbReference type="Proteomes" id="UP001500822"/>
    </source>
</evidence>
<organism evidence="1 2">
    <name type="scientific">Gordonia alkaliphila</name>
    <dbReference type="NCBI Taxonomy" id="1053547"/>
    <lineage>
        <taxon>Bacteria</taxon>
        <taxon>Bacillati</taxon>
        <taxon>Actinomycetota</taxon>
        <taxon>Actinomycetes</taxon>
        <taxon>Mycobacteriales</taxon>
        <taxon>Gordoniaceae</taxon>
        <taxon>Gordonia</taxon>
    </lineage>
</organism>
<dbReference type="Proteomes" id="UP001500822">
    <property type="component" value="Unassembled WGS sequence"/>
</dbReference>
<gene>
    <name evidence="1" type="ORF">GCM10023217_24630</name>
</gene>